<dbReference type="InterPro" id="IPR013103">
    <property type="entry name" value="RVT_2"/>
</dbReference>
<sequence>MAIFRTKIQPFKEKISKEFDIKDIGPDELLLGVKIQQLDECITLDQRHFVNSSLDLYGMQNCKTISTPLAPNEYPFSKADKKRRTFKEMGINFRSTVGSINYLSTAARLDLSQAVSSLSQ</sequence>
<evidence type="ECO:0000313" key="2">
    <source>
        <dbReference type="EMBL" id="MBW0531667.1"/>
    </source>
</evidence>
<dbReference type="Pfam" id="PF07727">
    <property type="entry name" value="RVT_2"/>
    <property type="match status" value="1"/>
</dbReference>
<dbReference type="AlphaFoldDB" id="A0A9Q3F529"/>
<name>A0A9Q3F529_9BASI</name>
<evidence type="ECO:0000313" key="3">
    <source>
        <dbReference type="Proteomes" id="UP000765509"/>
    </source>
</evidence>
<gene>
    <name evidence="2" type="ORF">O181_071382</name>
</gene>
<protein>
    <recommendedName>
        <fullName evidence="1">Reverse transcriptase Ty1/copia-type domain-containing protein</fullName>
    </recommendedName>
</protein>
<evidence type="ECO:0000259" key="1">
    <source>
        <dbReference type="Pfam" id="PF07727"/>
    </source>
</evidence>
<keyword evidence="3" id="KW-1185">Reference proteome</keyword>
<feature type="domain" description="Reverse transcriptase Ty1/copia-type" evidence="1">
    <location>
        <begin position="6"/>
        <end position="70"/>
    </location>
</feature>
<accession>A0A9Q3F529</accession>
<dbReference type="Proteomes" id="UP000765509">
    <property type="component" value="Unassembled WGS sequence"/>
</dbReference>
<dbReference type="OrthoDB" id="3344688at2759"/>
<reference evidence="2" key="1">
    <citation type="submission" date="2021-03" db="EMBL/GenBank/DDBJ databases">
        <title>Draft genome sequence of rust myrtle Austropuccinia psidii MF-1, a brazilian biotype.</title>
        <authorList>
            <person name="Quecine M.C."/>
            <person name="Pachon D.M.R."/>
            <person name="Bonatelli M.L."/>
            <person name="Correr F.H."/>
            <person name="Franceschini L.M."/>
            <person name="Leite T.F."/>
            <person name="Margarido G.R.A."/>
            <person name="Almeida C.A."/>
            <person name="Ferrarezi J.A."/>
            <person name="Labate C.A."/>
        </authorList>
    </citation>
    <scope>NUCLEOTIDE SEQUENCE</scope>
    <source>
        <strain evidence="2">MF-1</strain>
    </source>
</reference>
<dbReference type="EMBL" id="AVOT02037037">
    <property type="protein sequence ID" value="MBW0531667.1"/>
    <property type="molecule type" value="Genomic_DNA"/>
</dbReference>
<organism evidence="2 3">
    <name type="scientific">Austropuccinia psidii MF-1</name>
    <dbReference type="NCBI Taxonomy" id="1389203"/>
    <lineage>
        <taxon>Eukaryota</taxon>
        <taxon>Fungi</taxon>
        <taxon>Dikarya</taxon>
        <taxon>Basidiomycota</taxon>
        <taxon>Pucciniomycotina</taxon>
        <taxon>Pucciniomycetes</taxon>
        <taxon>Pucciniales</taxon>
        <taxon>Sphaerophragmiaceae</taxon>
        <taxon>Austropuccinia</taxon>
    </lineage>
</organism>
<comment type="caution">
    <text evidence="2">The sequence shown here is derived from an EMBL/GenBank/DDBJ whole genome shotgun (WGS) entry which is preliminary data.</text>
</comment>
<proteinExistence type="predicted"/>